<dbReference type="Proteomes" id="UP001060215">
    <property type="component" value="Chromosome 5"/>
</dbReference>
<name>A0ACC0HCV7_9ERIC</name>
<keyword evidence="2" id="KW-1185">Reference proteome</keyword>
<keyword evidence="1" id="KW-0456">Lyase</keyword>
<gene>
    <name evidence="1" type="ORF">LOK49_LG06G02000</name>
</gene>
<feature type="non-terminal residue" evidence="1">
    <location>
        <position position="1"/>
    </location>
</feature>
<comment type="caution">
    <text evidence="1">The sequence shown here is derived from an EMBL/GenBank/DDBJ whole genome shotgun (WGS) entry which is preliminary data.</text>
</comment>
<organism evidence="1 2">
    <name type="scientific">Camellia lanceoleosa</name>
    <dbReference type="NCBI Taxonomy" id="1840588"/>
    <lineage>
        <taxon>Eukaryota</taxon>
        <taxon>Viridiplantae</taxon>
        <taxon>Streptophyta</taxon>
        <taxon>Embryophyta</taxon>
        <taxon>Tracheophyta</taxon>
        <taxon>Spermatophyta</taxon>
        <taxon>Magnoliopsida</taxon>
        <taxon>eudicotyledons</taxon>
        <taxon>Gunneridae</taxon>
        <taxon>Pentapetalae</taxon>
        <taxon>asterids</taxon>
        <taxon>Ericales</taxon>
        <taxon>Theaceae</taxon>
        <taxon>Camellia</taxon>
    </lineage>
</organism>
<dbReference type="EMBL" id="CM045762">
    <property type="protein sequence ID" value="KAI8010708.1"/>
    <property type="molecule type" value="Genomic_DNA"/>
</dbReference>
<evidence type="ECO:0000313" key="1">
    <source>
        <dbReference type="EMBL" id="KAI8010708.1"/>
    </source>
</evidence>
<sequence length="84" mass="9335">TIRINWGAYPHYKAPERFVPFILDGRHLYYVNSFENAASSMETSVVAAENVARLILSRSSSQVKSSSSNLKSCSPDSDDLHSDL</sequence>
<accession>A0ACC0HCV7</accession>
<evidence type="ECO:0000313" key="2">
    <source>
        <dbReference type="Proteomes" id="UP001060215"/>
    </source>
</evidence>
<proteinExistence type="predicted"/>
<protein>
    <submittedName>
        <fullName evidence="1">Farnesylcysteine lyase</fullName>
    </submittedName>
</protein>
<reference evidence="1 2" key="1">
    <citation type="journal article" date="2022" name="Plant J.">
        <title>Chromosome-level genome of Camellia lanceoleosa provides a valuable resource for understanding genome evolution and self-incompatibility.</title>
        <authorList>
            <person name="Gong W."/>
            <person name="Xiao S."/>
            <person name="Wang L."/>
            <person name="Liao Z."/>
            <person name="Chang Y."/>
            <person name="Mo W."/>
            <person name="Hu G."/>
            <person name="Li W."/>
            <person name="Zhao G."/>
            <person name="Zhu H."/>
            <person name="Hu X."/>
            <person name="Ji K."/>
            <person name="Xiang X."/>
            <person name="Song Q."/>
            <person name="Yuan D."/>
            <person name="Jin S."/>
            <person name="Zhang L."/>
        </authorList>
    </citation>
    <scope>NUCLEOTIDE SEQUENCE [LARGE SCALE GENOMIC DNA]</scope>
    <source>
        <strain evidence="1">SQ_2022a</strain>
    </source>
</reference>